<dbReference type="EMBL" id="CM045762">
    <property type="protein sequence ID" value="KAI8012344.1"/>
    <property type="molecule type" value="Genomic_DNA"/>
</dbReference>
<evidence type="ECO:0000313" key="2">
    <source>
        <dbReference type="Proteomes" id="UP001060215"/>
    </source>
</evidence>
<comment type="caution">
    <text evidence="1">The sequence shown here is derived from an EMBL/GenBank/DDBJ whole genome shotgun (WGS) entry which is preliminary data.</text>
</comment>
<reference evidence="1 2" key="1">
    <citation type="journal article" date="2022" name="Plant J.">
        <title>Chromosome-level genome of Camellia lanceoleosa provides a valuable resource for understanding genome evolution and self-incompatibility.</title>
        <authorList>
            <person name="Gong W."/>
            <person name="Xiao S."/>
            <person name="Wang L."/>
            <person name="Liao Z."/>
            <person name="Chang Y."/>
            <person name="Mo W."/>
            <person name="Hu G."/>
            <person name="Li W."/>
            <person name="Zhao G."/>
            <person name="Zhu H."/>
            <person name="Hu X."/>
            <person name="Ji K."/>
            <person name="Xiang X."/>
            <person name="Song Q."/>
            <person name="Yuan D."/>
            <person name="Jin S."/>
            <person name="Zhang L."/>
        </authorList>
    </citation>
    <scope>NUCLEOTIDE SEQUENCE [LARGE SCALE GENOMIC DNA]</scope>
    <source>
        <strain evidence="1">SQ_2022a</strain>
    </source>
</reference>
<gene>
    <name evidence="1" type="ORF">LOK49_LG06G00615</name>
</gene>
<protein>
    <submittedName>
        <fullName evidence="1">Uncharacterized protein</fullName>
    </submittedName>
</protein>
<organism evidence="1 2">
    <name type="scientific">Camellia lanceoleosa</name>
    <dbReference type="NCBI Taxonomy" id="1840588"/>
    <lineage>
        <taxon>Eukaryota</taxon>
        <taxon>Viridiplantae</taxon>
        <taxon>Streptophyta</taxon>
        <taxon>Embryophyta</taxon>
        <taxon>Tracheophyta</taxon>
        <taxon>Spermatophyta</taxon>
        <taxon>Magnoliopsida</taxon>
        <taxon>eudicotyledons</taxon>
        <taxon>Gunneridae</taxon>
        <taxon>Pentapetalae</taxon>
        <taxon>asterids</taxon>
        <taxon>Ericales</taxon>
        <taxon>Theaceae</taxon>
        <taxon>Camellia</taxon>
    </lineage>
</organism>
<name>A0ACC0HG22_9ERIC</name>
<evidence type="ECO:0000313" key="1">
    <source>
        <dbReference type="EMBL" id="KAI8012344.1"/>
    </source>
</evidence>
<dbReference type="Proteomes" id="UP001060215">
    <property type="component" value="Chromosome 5"/>
</dbReference>
<sequence>MAVYEMFALSGIRATDYESGLYCGQAIKSTLFFGEKHSFSFVCMPVVTLVQSFDFRNGAKSKANEQGYKEKLVDNREEILRKRRVRKLPGDTTSVLKAWW</sequence>
<accession>A0ACC0HG22</accession>
<proteinExistence type="predicted"/>
<keyword evidence="2" id="KW-1185">Reference proteome</keyword>